<proteinExistence type="predicted"/>
<evidence type="ECO:0000256" key="1">
    <source>
        <dbReference type="SAM" id="MobiDB-lite"/>
    </source>
</evidence>
<feature type="region of interest" description="Disordered" evidence="1">
    <location>
        <begin position="98"/>
        <end position="119"/>
    </location>
</feature>
<reference evidence="2" key="1">
    <citation type="submission" date="2023-03" db="EMBL/GenBank/DDBJ databases">
        <title>Massive genome expansion in bonnet fungi (Mycena s.s.) driven by repeated elements and novel gene families across ecological guilds.</title>
        <authorList>
            <consortium name="Lawrence Berkeley National Laboratory"/>
            <person name="Harder C.B."/>
            <person name="Miyauchi S."/>
            <person name="Viragh M."/>
            <person name="Kuo A."/>
            <person name="Thoen E."/>
            <person name="Andreopoulos B."/>
            <person name="Lu D."/>
            <person name="Skrede I."/>
            <person name="Drula E."/>
            <person name="Henrissat B."/>
            <person name="Morin E."/>
            <person name="Kohler A."/>
            <person name="Barry K."/>
            <person name="LaButti K."/>
            <person name="Morin E."/>
            <person name="Salamov A."/>
            <person name="Lipzen A."/>
            <person name="Mereny Z."/>
            <person name="Hegedus B."/>
            <person name="Baldrian P."/>
            <person name="Stursova M."/>
            <person name="Weitz H."/>
            <person name="Taylor A."/>
            <person name="Grigoriev I.V."/>
            <person name="Nagy L.G."/>
            <person name="Martin F."/>
            <person name="Kauserud H."/>
        </authorList>
    </citation>
    <scope>NUCLEOTIDE SEQUENCE</scope>
    <source>
        <strain evidence="2">CBHHK188m</strain>
    </source>
</reference>
<organism evidence="2 3">
    <name type="scientific">Mycena maculata</name>
    <dbReference type="NCBI Taxonomy" id="230809"/>
    <lineage>
        <taxon>Eukaryota</taxon>
        <taxon>Fungi</taxon>
        <taxon>Dikarya</taxon>
        <taxon>Basidiomycota</taxon>
        <taxon>Agaricomycotina</taxon>
        <taxon>Agaricomycetes</taxon>
        <taxon>Agaricomycetidae</taxon>
        <taxon>Agaricales</taxon>
        <taxon>Marasmiineae</taxon>
        <taxon>Mycenaceae</taxon>
        <taxon>Mycena</taxon>
    </lineage>
</organism>
<sequence>MALGGDETGGFGNATCCVFAELGLMSRRPKSNKAGTITSEKDSKTSSGWRTLREDPGRQHATLESECATEFLFMSSASSVGVSRCVQLRDSEERASKVVVAKTRGDDSATEGPANHNQTSLRLTRKEIEKGRKEGIQAKHVIYLTILQPTIQRGILMKNGPAEEILYTYGEVSLQNNARNNTGFIGHIGCRGPWVLRVLRSLSSAKIHIVQYQVSTQSLAQRNGASRERQIRFSQAN</sequence>
<gene>
    <name evidence="2" type="ORF">DFH07DRAFT_766107</name>
</gene>
<accession>A0AAD7NWF7</accession>
<evidence type="ECO:0000313" key="2">
    <source>
        <dbReference type="EMBL" id="KAJ7777875.1"/>
    </source>
</evidence>
<keyword evidence="3" id="KW-1185">Reference proteome</keyword>
<dbReference type="AlphaFoldDB" id="A0AAD7NWF7"/>
<comment type="caution">
    <text evidence="2">The sequence shown here is derived from an EMBL/GenBank/DDBJ whole genome shotgun (WGS) entry which is preliminary data.</text>
</comment>
<dbReference type="Proteomes" id="UP001215280">
    <property type="component" value="Unassembled WGS sequence"/>
</dbReference>
<name>A0AAD7NWF7_9AGAR</name>
<protein>
    <submittedName>
        <fullName evidence="2">Uncharacterized protein</fullName>
    </submittedName>
</protein>
<feature type="compositionally biased region" description="Basic and acidic residues" evidence="1">
    <location>
        <begin position="51"/>
        <end position="60"/>
    </location>
</feature>
<feature type="region of interest" description="Disordered" evidence="1">
    <location>
        <begin position="29"/>
        <end position="60"/>
    </location>
</feature>
<evidence type="ECO:0000313" key="3">
    <source>
        <dbReference type="Proteomes" id="UP001215280"/>
    </source>
</evidence>
<dbReference type="EMBL" id="JARJLG010000009">
    <property type="protein sequence ID" value="KAJ7777875.1"/>
    <property type="molecule type" value="Genomic_DNA"/>
</dbReference>